<name>A0A4C1UMP4_EUMVA</name>
<comment type="caution">
    <text evidence="1">The sequence shown here is derived from an EMBL/GenBank/DDBJ whole genome shotgun (WGS) entry which is preliminary data.</text>
</comment>
<dbReference type="AlphaFoldDB" id="A0A4C1UMP4"/>
<protein>
    <submittedName>
        <fullName evidence="1">Uncharacterized protein</fullName>
    </submittedName>
</protein>
<proteinExistence type="predicted"/>
<evidence type="ECO:0000313" key="2">
    <source>
        <dbReference type="Proteomes" id="UP000299102"/>
    </source>
</evidence>
<dbReference type="Proteomes" id="UP000299102">
    <property type="component" value="Unassembled WGS sequence"/>
</dbReference>
<accession>A0A4C1UMP4</accession>
<dbReference type="EMBL" id="BGZK01000192">
    <property type="protein sequence ID" value="GBP27367.1"/>
    <property type="molecule type" value="Genomic_DNA"/>
</dbReference>
<sequence>MPVGNFALEIGSRSGDERRHQTCGRRGPFAGLSPIHYRDLGPRHCVTFIKFHFTFLQQHSRRRSFCRFLGHFPVGLAADVHGPRRPSASSFLCCARIMPGGGGESAGEWVLPRRGLTEIKQSSRMPIPKAIRLTTPPPPERPRVSASSLMAQVRQSKCGIAGRQIEFAWAPRAGADCRPRPRAASAAAAPIFIN</sequence>
<organism evidence="1 2">
    <name type="scientific">Eumeta variegata</name>
    <name type="common">Bagworm moth</name>
    <name type="synonym">Eumeta japonica</name>
    <dbReference type="NCBI Taxonomy" id="151549"/>
    <lineage>
        <taxon>Eukaryota</taxon>
        <taxon>Metazoa</taxon>
        <taxon>Ecdysozoa</taxon>
        <taxon>Arthropoda</taxon>
        <taxon>Hexapoda</taxon>
        <taxon>Insecta</taxon>
        <taxon>Pterygota</taxon>
        <taxon>Neoptera</taxon>
        <taxon>Endopterygota</taxon>
        <taxon>Lepidoptera</taxon>
        <taxon>Glossata</taxon>
        <taxon>Ditrysia</taxon>
        <taxon>Tineoidea</taxon>
        <taxon>Psychidae</taxon>
        <taxon>Oiketicinae</taxon>
        <taxon>Eumeta</taxon>
    </lineage>
</organism>
<reference evidence="1 2" key="1">
    <citation type="journal article" date="2019" name="Commun. Biol.">
        <title>The bagworm genome reveals a unique fibroin gene that provides high tensile strength.</title>
        <authorList>
            <person name="Kono N."/>
            <person name="Nakamura H."/>
            <person name="Ohtoshi R."/>
            <person name="Tomita M."/>
            <person name="Numata K."/>
            <person name="Arakawa K."/>
        </authorList>
    </citation>
    <scope>NUCLEOTIDE SEQUENCE [LARGE SCALE GENOMIC DNA]</scope>
</reference>
<keyword evidence="2" id="KW-1185">Reference proteome</keyword>
<gene>
    <name evidence="1" type="ORF">EVAR_18844_1</name>
</gene>
<evidence type="ECO:0000313" key="1">
    <source>
        <dbReference type="EMBL" id="GBP27367.1"/>
    </source>
</evidence>